<dbReference type="Gene3D" id="2.40.50.140">
    <property type="entry name" value="Nucleic acid-binding proteins"/>
    <property type="match status" value="1"/>
</dbReference>
<dbReference type="Proteomes" id="UP001338125">
    <property type="component" value="Unassembled WGS sequence"/>
</dbReference>
<dbReference type="Gene3D" id="2.40.50.100">
    <property type="match status" value="1"/>
</dbReference>
<dbReference type="SUPFAM" id="SSF50249">
    <property type="entry name" value="Nucleic acid-binding proteins"/>
    <property type="match status" value="1"/>
</dbReference>
<comment type="subcellular location">
    <subcellularLocation>
        <location evidence="1">Cytoplasm</location>
    </subcellularLocation>
    <subcellularLocation>
        <location evidence="2">Nucleus</location>
        <location evidence="2">Nucleolus</location>
    </subcellularLocation>
</comment>
<gene>
    <name evidence="12" type="ORF">PT974_01186</name>
</gene>
<comment type="caution">
    <text evidence="12">The sequence shown here is derived from an EMBL/GenBank/DDBJ whole genome shotgun (WGS) entry which is preliminary data.</text>
</comment>
<dbReference type="EMBL" id="JAVFKD010000001">
    <property type="protein sequence ID" value="KAK5998803.1"/>
    <property type="molecule type" value="Genomic_DNA"/>
</dbReference>
<dbReference type="PANTHER" id="PTHR21321:SF1">
    <property type="entry name" value="EXOSOME COMPLEX COMPONENT RRP40"/>
    <property type="match status" value="1"/>
</dbReference>
<dbReference type="InterPro" id="IPR049469">
    <property type="entry name" value="RRP40_KH-I"/>
</dbReference>
<dbReference type="Pfam" id="PF15985">
    <property type="entry name" value="KH_6"/>
    <property type="match status" value="1"/>
</dbReference>
<evidence type="ECO:0000256" key="2">
    <source>
        <dbReference type="ARBA" id="ARBA00004604"/>
    </source>
</evidence>
<evidence type="ECO:0000256" key="4">
    <source>
        <dbReference type="ARBA" id="ARBA00022490"/>
    </source>
</evidence>
<dbReference type="Gene3D" id="3.30.1370.10">
    <property type="entry name" value="K Homology domain, type 1"/>
    <property type="match status" value="1"/>
</dbReference>
<evidence type="ECO:0000259" key="11">
    <source>
        <dbReference type="Pfam" id="PF18311"/>
    </source>
</evidence>
<evidence type="ECO:0000256" key="7">
    <source>
        <dbReference type="ARBA" id="ARBA00022884"/>
    </source>
</evidence>
<dbReference type="InterPro" id="IPR012340">
    <property type="entry name" value="NA-bd_OB-fold"/>
</dbReference>
<dbReference type="CDD" id="cd22526">
    <property type="entry name" value="KH-I_Rrp40"/>
    <property type="match status" value="1"/>
</dbReference>
<evidence type="ECO:0000256" key="8">
    <source>
        <dbReference type="ARBA" id="ARBA00023242"/>
    </source>
</evidence>
<protein>
    <recommendedName>
        <fullName evidence="9">Ribosomal RNA-processing protein 40</fullName>
    </recommendedName>
</protein>
<dbReference type="InterPro" id="IPR036612">
    <property type="entry name" value="KH_dom_type_1_sf"/>
</dbReference>
<accession>A0ABR0T2Y1</accession>
<feature type="domain" description="K Homology" evidence="10">
    <location>
        <begin position="156"/>
        <end position="210"/>
    </location>
</feature>
<evidence type="ECO:0000256" key="1">
    <source>
        <dbReference type="ARBA" id="ARBA00004496"/>
    </source>
</evidence>
<dbReference type="CDD" id="cd05790">
    <property type="entry name" value="S1_Rrp40"/>
    <property type="match status" value="1"/>
</dbReference>
<feature type="domain" description="Exosome complex exonuclease Rrp40 N-terminal" evidence="11">
    <location>
        <begin position="27"/>
        <end position="66"/>
    </location>
</feature>
<evidence type="ECO:0000256" key="6">
    <source>
        <dbReference type="ARBA" id="ARBA00022835"/>
    </source>
</evidence>
<keyword evidence="7" id="KW-0694">RNA-binding</keyword>
<evidence type="ECO:0000313" key="12">
    <source>
        <dbReference type="EMBL" id="KAK5998803.1"/>
    </source>
</evidence>
<dbReference type="InterPro" id="IPR026699">
    <property type="entry name" value="Exosome_RNA_bind1/RRP40/RRP4"/>
</dbReference>
<dbReference type="InterPro" id="IPR041054">
    <property type="entry name" value="Rrp40_N_euk"/>
</dbReference>
<dbReference type="InterPro" id="IPR004088">
    <property type="entry name" value="KH_dom_type_1"/>
</dbReference>
<evidence type="ECO:0000256" key="9">
    <source>
        <dbReference type="ARBA" id="ARBA00030615"/>
    </source>
</evidence>
<organism evidence="12 13">
    <name type="scientific">Cladobotryum mycophilum</name>
    <dbReference type="NCBI Taxonomy" id="491253"/>
    <lineage>
        <taxon>Eukaryota</taxon>
        <taxon>Fungi</taxon>
        <taxon>Dikarya</taxon>
        <taxon>Ascomycota</taxon>
        <taxon>Pezizomycotina</taxon>
        <taxon>Sordariomycetes</taxon>
        <taxon>Hypocreomycetidae</taxon>
        <taxon>Hypocreales</taxon>
        <taxon>Hypocreaceae</taxon>
        <taxon>Cladobotryum</taxon>
    </lineage>
</organism>
<keyword evidence="5" id="KW-0698">rRNA processing</keyword>
<keyword evidence="13" id="KW-1185">Reference proteome</keyword>
<dbReference type="SUPFAM" id="SSF54791">
    <property type="entry name" value="Eukaryotic type KH-domain (KH-domain type I)"/>
    <property type="match status" value="1"/>
</dbReference>
<reference evidence="12 13" key="1">
    <citation type="submission" date="2024-01" db="EMBL/GenBank/DDBJ databases">
        <title>Complete genome of Cladobotryum mycophilum ATHUM6906.</title>
        <authorList>
            <person name="Christinaki A.C."/>
            <person name="Myridakis A.I."/>
            <person name="Kouvelis V.N."/>
        </authorList>
    </citation>
    <scope>NUCLEOTIDE SEQUENCE [LARGE SCALE GENOMIC DNA]</scope>
    <source>
        <strain evidence="12 13">ATHUM6906</strain>
    </source>
</reference>
<dbReference type="Pfam" id="PF21262">
    <property type="entry name" value="RRP40_S1"/>
    <property type="match status" value="1"/>
</dbReference>
<dbReference type="Pfam" id="PF18311">
    <property type="entry name" value="Rrp40_N"/>
    <property type="match status" value="1"/>
</dbReference>
<keyword evidence="8" id="KW-0539">Nucleus</keyword>
<evidence type="ECO:0000259" key="10">
    <source>
        <dbReference type="Pfam" id="PF15985"/>
    </source>
</evidence>
<keyword evidence="6" id="KW-0271">Exosome</keyword>
<dbReference type="InterPro" id="IPR037319">
    <property type="entry name" value="Rrp40_S1"/>
</dbReference>
<keyword evidence="4" id="KW-0963">Cytoplasm</keyword>
<evidence type="ECO:0000313" key="13">
    <source>
        <dbReference type="Proteomes" id="UP001338125"/>
    </source>
</evidence>
<evidence type="ECO:0000256" key="3">
    <source>
        <dbReference type="ARBA" id="ARBA00007841"/>
    </source>
</evidence>
<sequence>MATESVFVLPGDLIDHSLIPSHPKKPLKLGPGLRHVPPSDLLPTLAGQLVADRQKNTIRVETSTGRYMPRVGELVIGTVQRSAAEVYYVTLSDYTAPAILPQLSFESATKKTRPILAPGALVYARVTLANKHMDTELECVSSSTGKSDGLGPLAGGMMFSISLGMARLLMMPKRAQEGKLIVLDELANAGLQFETATGRNGRIWVDSDNTKTIITAGRAIQQTDEKSLSPEEQKKLVRRLIKEMSS</sequence>
<name>A0ABR0T2Y1_9HYPO</name>
<proteinExistence type="inferred from homology"/>
<dbReference type="PANTHER" id="PTHR21321">
    <property type="entry name" value="PNAS-3 RELATED"/>
    <property type="match status" value="1"/>
</dbReference>
<comment type="similarity">
    <text evidence="3">Belongs to the RRP40 family.</text>
</comment>
<evidence type="ECO:0000256" key="5">
    <source>
        <dbReference type="ARBA" id="ARBA00022552"/>
    </source>
</evidence>